<dbReference type="SUPFAM" id="SSF52499">
    <property type="entry name" value="Isochorismatase-like hydrolases"/>
    <property type="match status" value="1"/>
</dbReference>
<comment type="similarity">
    <text evidence="1">Belongs to the isochorismatase family.</text>
</comment>
<organism evidence="9">
    <name type="scientific">Lotharella globosa</name>
    <dbReference type="NCBI Taxonomy" id="91324"/>
    <lineage>
        <taxon>Eukaryota</taxon>
        <taxon>Sar</taxon>
        <taxon>Rhizaria</taxon>
        <taxon>Cercozoa</taxon>
        <taxon>Chlorarachniophyceae</taxon>
        <taxon>Lotharella</taxon>
    </lineage>
</organism>
<dbReference type="GO" id="GO:0019363">
    <property type="term" value="P:pyridine nucleotide biosynthetic process"/>
    <property type="evidence" value="ECO:0007669"/>
    <property type="project" value="UniProtKB-KW"/>
</dbReference>
<dbReference type="InterPro" id="IPR000868">
    <property type="entry name" value="Isochorismatase-like_dom"/>
</dbReference>
<evidence type="ECO:0000256" key="5">
    <source>
        <dbReference type="ARBA" id="ARBA00037900"/>
    </source>
</evidence>
<evidence type="ECO:0000256" key="2">
    <source>
        <dbReference type="ARBA" id="ARBA00022642"/>
    </source>
</evidence>
<evidence type="ECO:0000256" key="7">
    <source>
        <dbReference type="ARBA" id="ARBA00043224"/>
    </source>
</evidence>
<sequence>MLEPHKQGVKWTVVVLSQDSHPKDHISFLETHANDPEARETGMKKVGNRVQKLWPTHCVKGSEGEKLYSELKVDPSDVIVKKGEDKNVDCYSAFYDVEHKTSTGLTKILREKRVSDVYVCGLTYDFCVGYTALDAAGDNFNTFVIEDATRGIQDHEINDMKNRLNDGGVSLIHSSVLLSDRKDDMRQKAAEYFEEKRIMPLLQKLTALLVHEKPENPRQFLIEKLKQMKEAKISPEDFSSSLMTDEDLAVVFKTMDVNDRGEISTSQCKQGLLSLGVPEGEISLDMQDKTKMYSVEEFKKMAASGLKTI</sequence>
<evidence type="ECO:0000256" key="3">
    <source>
        <dbReference type="ARBA" id="ARBA00022723"/>
    </source>
</evidence>
<dbReference type="PANTHER" id="PTHR11080:SF2">
    <property type="entry name" value="LD05707P"/>
    <property type="match status" value="1"/>
</dbReference>
<keyword evidence="2" id="KW-0662">Pyridine nucleotide biosynthesis</keyword>
<gene>
    <name evidence="9" type="ORF">LGLO00237_LOCUS5221</name>
</gene>
<dbReference type="InterPro" id="IPR052347">
    <property type="entry name" value="Isochorismatase_Nicotinamidase"/>
</dbReference>
<dbReference type="Gene3D" id="3.40.50.850">
    <property type="entry name" value="Isochorismatase-like"/>
    <property type="match status" value="1"/>
</dbReference>
<dbReference type="CDD" id="cd22976">
    <property type="entry name" value="DD_EFCAB10"/>
    <property type="match status" value="1"/>
</dbReference>
<dbReference type="Pfam" id="PF00857">
    <property type="entry name" value="Isochorismatase"/>
    <property type="match status" value="1"/>
</dbReference>
<dbReference type="Gene3D" id="1.10.238.10">
    <property type="entry name" value="EF-hand"/>
    <property type="match status" value="1"/>
</dbReference>
<protein>
    <recommendedName>
        <fullName evidence="6">nicotinamidase</fullName>
        <ecNumber evidence="6">3.5.1.19</ecNumber>
    </recommendedName>
    <alternativeName>
        <fullName evidence="7">Nicotinamide deamidase</fullName>
    </alternativeName>
</protein>
<evidence type="ECO:0000313" key="9">
    <source>
        <dbReference type="EMBL" id="CAE0651908.1"/>
    </source>
</evidence>
<comment type="pathway">
    <text evidence="5">Cofactor biosynthesis; nicotinate biosynthesis; nicotinate from nicotinamide: step 1/1.</text>
</comment>
<reference evidence="9" key="1">
    <citation type="submission" date="2021-01" db="EMBL/GenBank/DDBJ databases">
        <authorList>
            <person name="Corre E."/>
            <person name="Pelletier E."/>
            <person name="Niang G."/>
            <person name="Scheremetjew M."/>
            <person name="Finn R."/>
            <person name="Kale V."/>
            <person name="Holt S."/>
            <person name="Cochrane G."/>
            <person name="Meng A."/>
            <person name="Brown T."/>
            <person name="Cohen L."/>
        </authorList>
    </citation>
    <scope>NUCLEOTIDE SEQUENCE</scope>
    <source>
        <strain evidence="9">CCCM811</strain>
    </source>
</reference>
<evidence type="ECO:0000256" key="4">
    <source>
        <dbReference type="ARBA" id="ARBA00022801"/>
    </source>
</evidence>
<accession>A0A7S3YHM1</accession>
<dbReference type="EC" id="3.5.1.19" evidence="6"/>
<dbReference type="PROSITE" id="PS50222">
    <property type="entry name" value="EF_HAND_2"/>
    <property type="match status" value="1"/>
</dbReference>
<evidence type="ECO:0000259" key="8">
    <source>
        <dbReference type="PROSITE" id="PS50222"/>
    </source>
</evidence>
<dbReference type="InterPro" id="IPR036380">
    <property type="entry name" value="Isochorismatase-like_sf"/>
</dbReference>
<dbReference type="PANTHER" id="PTHR11080">
    <property type="entry name" value="PYRAZINAMIDASE/NICOTINAMIDASE"/>
    <property type="match status" value="1"/>
</dbReference>
<dbReference type="InterPro" id="IPR002048">
    <property type="entry name" value="EF_hand_dom"/>
</dbReference>
<dbReference type="GO" id="GO:0008936">
    <property type="term" value="F:nicotinamidase activity"/>
    <property type="evidence" value="ECO:0007669"/>
    <property type="project" value="UniProtKB-EC"/>
</dbReference>
<proteinExistence type="inferred from homology"/>
<name>A0A7S3YHM1_9EUKA</name>
<evidence type="ECO:0000256" key="6">
    <source>
        <dbReference type="ARBA" id="ARBA00039017"/>
    </source>
</evidence>
<dbReference type="GO" id="GO:0005509">
    <property type="term" value="F:calcium ion binding"/>
    <property type="evidence" value="ECO:0007669"/>
    <property type="project" value="InterPro"/>
</dbReference>
<dbReference type="AlphaFoldDB" id="A0A7S3YHM1"/>
<keyword evidence="3" id="KW-0479">Metal-binding</keyword>
<feature type="domain" description="EF-hand" evidence="8">
    <location>
        <begin position="243"/>
        <end position="278"/>
    </location>
</feature>
<dbReference type="EMBL" id="HBIV01007082">
    <property type="protein sequence ID" value="CAE0651908.1"/>
    <property type="molecule type" value="Transcribed_RNA"/>
</dbReference>
<evidence type="ECO:0000256" key="1">
    <source>
        <dbReference type="ARBA" id="ARBA00006336"/>
    </source>
</evidence>
<keyword evidence="4" id="KW-0378">Hydrolase</keyword>
<dbReference type="InterPro" id="IPR049760">
    <property type="entry name" value="DD_EFCAB10"/>
</dbReference>